<feature type="region of interest" description="Disordered" evidence="1">
    <location>
        <begin position="403"/>
        <end position="425"/>
    </location>
</feature>
<evidence type="ECO:0000313" key="4">
    <source>
        <dbReference type="Proteomes" id="UP000186136"/>
    </source>
</evidence>
<comment type="caution">
    <text evidence="3">The sequence shown here is derived from an EMBL/GenBank/DDBJ whole genome shotgun (WGS) entry which is preliminary data.</text>
</comment>
<evidence type="ECO:0000259" key="2">
    <source>
        <dbReference type="Pfam" id="PF12896"/>
    </source>
</evidence>
<accession>A0A1Q2YIP2</accession>
<evidence type="ECO:0000313" key="3">
    <source>
        <dbReference type="EMBL" id="GAV29419.1"/>
    </source>
</evidence>
<feature type="region of interest" description="Disordered" evidence="1">
    <location>
        <begin position="148"/>
        <end position="170"/>
    </location>
</feature>
<dbReference type="EMBL" id="BDGI01000120">
    <property type="protein sequence ID" value="GAV29419.1"/>
    <property type="molecule type" value="Genomic_DNA"/>
</dbReference>
<dbReference type="OrthoDB" id="3997036at2759"/>
<feature type="domain" description="Anaphase-promoting complex subunit 4 long" evidence="2">
    <location>
        <begin position="1"/>
        <end position="70"/>
    </location>
</feature>
<protein>
    <recommendedName>
        <fullName evidence="2">Anaphase-promoting complex subunit 4 long domain-containing protein</fullName>
    </recommendedName>
</protein>
<proteinExistence type="predicted"/>
<dbReference type="InterPro" id="IPR024790">
    <property type="entry name" value="APC4_long_dom"/>
</dbReference>
<gene>
    <name evidence="3" type="ORF">PMKS-002919</name>
</gene>
<name>A0A1Q2YIP2_9ASCO</name>
<dbReference type="Proteomes" id="UP000186136">
    <property type="component" value="Unassembled WGS sequence"/>
</dbReference>
<dbReference type="AlphaFoldDB" id="A0A1Q2YIP2"/>
<sequence>MIVFLTDLKGLSQWASNDTSLYTLDIEECIKISQSYLKYSYKFMMELNDSQRYFEQTIIWLSSILSELTADEKLNVSFRTNDITKFLMFVSSKINAVDTDSEHGSIHDASKVNEFTKYLDTVLNSLFGKIKNDIKSKFKLNNHSLLSSNEDSSVSHAKDKENITTNKKAAASIAESSTRLSALSNASNGRRILRSKSANGLKVSSSSSSAAASSNIFALKKSQLQPSLASTTNKSNATANKARRVLKQPFSIFNVRDTEQNGDEAESHHDSVTLQRSQLQIKSNTLSRSSSAFGSSFGSSLGSSTNFKSSLGQTRKIKSQLTIGVENDLADFFKKSKAQDQKQFGITNESLPTNSTTENLQEITFTDEPDDITSMQRLLTERDSPLYERTHKVSVQALLSSSTGSDDIEETTFDYKDRDSNSQDGKTFMDLESLMMTTRSDEIKQEEKEDVEIEIVSHNTNGRYNDDIPDSMEEMYAPMNSDLLSNLWGKPTAASLAAAEEFKSPLELDGAWRKNDLQNQKDCLKVSADEMKEPEELLLEFSEDELHEFADDDDDDDEERKKEDKKLVEIMEFYQRERPTAN</sequence>
<dbReference type="Pfam" id="PF12896">
    <property type="entry name" value="ANAPC4"/>
    <property type="match status" value="1"/>
</dbReference>
<feature type="compositionally biased region" description="Acidic residues" evidence="1">
    <location>
        <begin position="541"/>
        <end position="558"/>
    </location>
</feature>
<reference evidence="3 4" key="1">
    <citation type="submission" date="2016-08" db="EMBL/GenBank/DDBJ databases">
        <title>Whole genome shotgun sequence of Pichia membranifaciens KS47-1.</title>
        <authorList>
            <person name="Konishi M."/>
            <person name="Ishida M."/>
            <person name="Arakawa T."/>
            <person name="Kato Y."/>
            <person name="Horiuchi J."/>
        </authorList>
    </citation>
    <scope>NUCLEOTIDE SEQUENCE [LARGE SCALE GENOMIC DNA]</scope>
    <source>
        <strain evidence="3 4">KS47-1</strain>
    </source>
</reference>
<keyword evidence="4" id="KW-1185">Reference proteome</keyword>
<organism evidence="3 4">
    <name type="scientific">Pichia membranifaciens</name>
    <dbReference type="NCBI Taxonomy" id="4926"/>
    <lineage>
        <taxon>Eukaryota</taxon>
        <taxon>Fungi</taxon>
        <taxon>Dikarya</taxon>
        <taxon>Ascomycota</taxon>
        <taxon>Saccharomycotina</taxon>
        <taxon>Pichiomycetes</taxon>
        <taxon>Pichiales</taxon>
        <taxon>Pichiaceae</taxon>
        <taxon>Pichia</taxon>
    </lineage>
</organism>
<evidence type="ECO:0000256" key="1">
    <source>
        <dbReference type="SAM" id="MobiDB-lite"/>
    </source>
</evidence>
<feature type="region of interest" description="Disordered" evidence="1">
    <location>
        <begin position="541"/>
        <end position="563"/>
    </location>
</feature>